<gene>
    <name evidence="2" type="ORF">XM38_040560</name>
</gene>
<dbReference type="InterPro" id="IPR043519">
    <property type="entry name" value="NT_sf"/>
</dbReference>
<accession>A0A1Z3HS08</accession>
<evidence type="ECO:0000313" key="3">
    <source>
        <dbReference type="Proteomes" id="UP000191901"/>
    </source>
</evidence>
<dbReference type="CDD" id="cd05403">
    <property type="entry name" value="NT_KNTase_like"/>
    <property type="match status" value="1"/>
</dbReference>
<protein>
    <recommendedName>
        <fullName evidence="1">Polymerase nucleotidyl transferase domain-containing protein</fullName>
    </recommendedName>
</protein>
<dbReference type="PANTHER" id="PTHR43449:SF1">
    <property type="entry name" value="POLYMERASE BETA NUCLEOTIDYLTRANSFERASE DOMAIN-CONTAINING PROTEIN"/>
    <property type="match status" value="1"/>
</dbReference>
<evidence type="ECO:0000313" key="2">
    <source>
        <dbReference type="EMBL" id="ASC73094.1"/>
    </source>
</evidence>
<name>A0A1Z3HS08_9CYAN</name>
<dbReference type="SUPFAM" id="SSF81301">
    <property type="entry name" value="Nucleotidyltransferase"/>
    <property type="match status" value="1"/>
</dbReference>
<dbReference type="GO" id="GO:0016779">
    <property type="term" value="F:nucleotidyltransferase activity"/>
    <property type="evidence" value="ECO:0007669"/>
    <property type="project" value="InterPro"/>
</dbReference>
<feature type="domain" description="Polymerase nucleotidyl transferase" evidence="1">
    <location>
        <begin position="26"/>
        <end position="93"/>
    </location>
</feature>
<sequence>MRRSKLQESILSMVEMKRIEALGRQIADRFRPERIILFGSYANGQPTEDSDVDLLVILPFEGYPFRVASAILSATNPDFAVDVLARTPEQIEQRLALGNDFIQEILEQGKVLHEATNAGMGK</sequence>
<dbReference type="PANTHER" id="PTHR43449">
    <property type="entry name" value="NUCLEOTIDYLTRANSFERASE"/>
    <property type="match status" value="1"/>
</dbReference>
<dbReference type="InterPro" id="IPR002934">
    <property type="entry name" value="Polymerase_NTP_transf_dom"/>
</dbReference>
<reference evidence="2 3" key="1">
    <citation type="journal article" date="2016" name="Biochim. Biophys. Acta">
        <title>Characterization of red-shifted phycobilisomes isolated from the chlorophyll f-containing cyanobacterium Halomicronema hongdechloris.</title>
        <authorList>
            <person name="Li Y."/>
            <person name="Lin Y."/>
            <person name="Garvey C.J."/>
            <person name="Birch D."/>
            <person name="Corkery R.W."/>
            <person name="Loughlin P.C."/>
            <person name="Scheer H."/>
            <person name="Willows R.D."/>
            <person name="Chen M."/>
        </authorList>
    </citation>
    <scope>NUCLEOTIDE SEQUENCE [LARGE SCALE GENOMIC DNA]</scope>
    <source>
        <strain evidence="2 3">C2206</strain>
    </source>
</reference>
<dbReference type="Proteomes" id="UP000191901">
    <property type="component" value="Chromosome"/>
</dbReference>
<evidence type="ECO:0000259" key="1">
    <source>
        <dbReference type="Pfam" id="PF01909"/>
    </source>
</evidence>
<keyword evidence="3" id="KW-1185">Reference proteome</keyword>
<dbReference type="EMBL" id="CP021983">
    <property type="protein sequence ID" value="ASC73094.1"/>
    <property type="molecule type" value="Genomic_DNA"/>
</dbReference>
<dbReference type="KEGG" id="hhg:XM38_040560"/>
<dbReference type="Pfam" id="PF01909">
    <property type="entry name" value="NTP_transf_2"/>
    <property type="match status" value="1"/>
</dbReference>
<dbReference type="AlphaFoldDB" id="A0A1Z3HS08"/>
<dbReference type="STRING" id="1641165.XM38_13165"/>
<organism evidence="2 3">
    <name type="scientific">Halomicronema hongdechloris C2206</name>
    <dbReference type="NCBI Taxonomy" id="1641165"/>
    <lineage>
        <taxon>Bacteria</taxon>
        <taxon>Bacillati</taxon>
        <taxon>Cyanobacteriota</taxon>
        <taxon>Cyanophyceae</taxon>
        <taxon>Nodosilineales</taxon>
        <taxon>Nodosilineaceae</taxon>
        <taxon>Halomicronema</taxon>
    </lineage>
</organism>
<dbReference type="Gene3D" id="3.30.460.10">
    <property type="entry name" value="Beta Polymerase, domain 2"/>
    <property type="match status" value="1"/>
</dbReference>
<proteinExistence type="predicted"/>